<protein>
    <submittedName>
        <fullName evidence="3">Peptidase</fullName>
    </submittedName>
</protein>
<dbReference type="AlphaFoldDB" id="A0A395R7L6"/>
<organism evidence="3 4">
    <name type="scientific">Pseudomonas abyssi</name>
    <dbReference type="NCBI Taxonomy" id="170540"/>
    <lineage>
        <taxon>Bacteria</taxon>
        <taxon>Pseudomonadati</taxon>
        <taxon>Pseudomonadota</taxon>
        <taxon>Gammaproteobacteria</taxon>
        <taxon>Pseudomonadales</taxon>
        <taxon>Pseudomonadaceae</taxon>
        <taxon>Pseudomonas</taxon>
    </lineage>
</organism>
<name>A0A395R7L6_9PSED</name>
<keyword evidence="4" id="KW-1185">Reference proteome</keyword>
<dbReference type="PANTHER" id="PTHR34219">
    <property type="entry name" value="IRON-REGULATED INNER MEMBRANE PROTEIN-RELATED"/>
    <property type="match status" value="1"/>
</dbReference>
<accession>A0A395R7L6</accession>
<feature type="transmembrane region" description="Helical" evidence="2">
    <location>
        <begin position="357"/>
        <end position="379"/>
    </location>
</feature>
<keyword evidence="2" id="KW-0472">Membrane</keyword>
<evidence type="ECO:0000313" key="3">
    <source>
        <dbReference type="EMBL" id="RGP56110.1"/>
    </source>
</evidence>
<dbReference type="RefSeq" id="WP_118129129.1">
    <property type="nucleotide sequence ID" value="NZ_LMAZ01000001.1"/>
</dbReference>
<dbReference type="Pfam" id="PF03929">
    <property type="entry name" value="PepSY_TM"/>
    <property type="match status" value="1"/>
</dbReference>
<feature type="transmembrane region" description="Helical" evidence="2">
    <location>
        <begin position="494"/>
        <end position="513"/>
    </location>
</feature>
<evidence type="ECO:0000313" key="4">
    <source>
        <dbReference type="Proteomes" id="UP000265411"/>
    </source>
</evidence>
<dbReference type="EMBL" id="LMAZ01000001">
    <property type="protein sequence ID" value="RGP56110.1"/>
    <property type="molecule type" value="Genomic_DNA"/>
</dbReference>
<dbReference type="OrthoDB" id="9776609at2"/>
<dbReference type="PANTHER" id="PTHR34219:SF4">
    <property type="entry name" value="PEPSY DOMAIN-CONTAINING PROTEIN"/>
    <property type="match status" value="1"/>
</dbReference>
<feature type="transmembrane region" description="Helical" evidence="2">
    <location>
        <begin position="399"/>
        <end position="418"/>
    </location>
</feature>
<feature type="region of interest" description="Disordered" evidence="1">
    <location>
        <begin position="106"/>
        <end position="130"/>
    </location>
</feature>
<sequence>MREGFRQSMAWLHTWTGLIVAWVLFFVFVTGTAGYFNYEITRWMEPERPLAGTPLEYDRVALIENGLDRLQQVAPEAEFWAINLPHWAQAQRAWQDYSIEWTTLPQEGHERGRRGSEQLDPATGGLRTDIEPRDTGGGRQLYVMHYALHYIDYPLAFRLVGICTMLMLVAIITGVITHKKIFKDFFTFRPGKGQRSWLDAHNVISVMALPFFLMITYSGLMFFAQDYMPAPVASTYGTDRAAMQRFYDELYDDHEHLAVERPQASIADMMKQAMRTWGPDTQLRAVLVQHDRGEPPRVEIGRAYGDAVRWRDNHELAFHANTGEPLPAEPADSATIQSVQVMYALHEGRFAEPWLRWLYFIAGLLGCGMIGTGMVLWTVKRRKQHAAAGTHFGHRLVEALNVATIAGLPAGVAAYFWANRLLPVELADRASWEVNALFLIWGETLIYALFRDIRKAWVELLWLAATAYALLPLVNALTTDRHLGVTLPAGDWTLAGFDLTMLALGAAFGYMAIKVQRRWLAKITDTAPAARSAVAGGAR</sequence>
<feature type="transmembrane region" description="Helical" evidence="2">
    <location>
        <begin position="430"/>
        <end position="450"/>
    </location>
</feature>
<feature type="transmembrane region" description="Helical" evidence="2">
    <location>
        <begin position="457"/>
        <end position="474"/>
    </location>
</feature>
<feature type="transmembrane region" description="Helical" evidence="2">
    <location>
        <begin position="12"/>
        <end position="36"/>
    </location>
</feature>
<keyword evidence="2" id="KW-1133">Transmembrane helix</keyword>
<feature type="compositionally biased region" description="Basic and acidic residues" evidence="1">
    <location>
        <begin position="107"/>
        <end position="117"/>
    </location>
</feature>
<dbReference type="Proteomes" id="UP000265411">
    <property type="component" value="Unassembled WGS sequence"/>
</dbReference>
<dbReference type="InterPro" id="IPR005625">
    <property type="entry name" value="PepSY-ass_TM"/>
</dbReference>
<evidence type="ECO:0000256" key="2">
    <source>
        <dbReference type="SAM" id="Phobius"/>
    </source>
</evidence>
<proteinExistence type="predicted"/>
<feature type="transmembrane region" description="Helical" evidence="2">
    <location>
        <begin position="197"/>
        <end position="224"/>
    </location>
</feature>
<gene>
    <name evidence="3" type="ORF">ASB58_01655</name>
</gene>
<feature type="transmembrane region" description="Helical" evidence="2">
    <location>
        <begin position="155"/>
        <end position="176"/>
    </location>
</feature>
<evidence type="ECO:0000256" key="1">
    <source>
        <dbReference type="SAM" id="MobiDB-lite"/>
    </source>
</evidence>
<keyword evidence="2" id="KW-0812">Transmembrane</keyword>
<reference evidence="3 4" key="1">
    <citation type="journal article" date="2018" name="Syst. Appl. Microbiol.">
        <title>Pseudomonas gallaeciensis sp. nov., isolated from crude-oil-contaminated intertidal sand samples after the Prestige oil spill.</title>
        <authorList>
            <person name="Mulet M."/>
            <person name="Sanchez D."/>
            <person name="Rodriguez A.C."/>
            <person name="Nogales B."/>
            <person name="Bosch R."/>
            <person name="Busquets A."/>
            <person name="Gomila M."/>
            <person name="Lalucat J."/>
            <person name="Garcia-Valdes E."/>
        </authorList>
    </citation>
    <scope>NUCLEOTIDE SEQUENCE [LARGE SCALE GENOMIC DNA]</scope>
    <source>
        <strain evidence="3 4">V113</strain>
    </source>
</reference>
<comment type="caution">
    <text evidence="3">The sequence shown here is derived from an EMBL/GenBank/DDBJ whole genome shotgun (WGS) entry which is preliminary data.</text>
</comment>